<dbReference type="AlphaFoldDB" id="A0A699GY85"/>
<dbReference type="PANTHER" id="PTHR48475">
    <property type="entry name" value="RIBONUCLEASE H"/>
    <property type="match status" value="1"/>
</dbReference>
<keyword evidence="4" id="KW-0255">Endonuclease</keyword>
<evidence type="ECO:0000256" key="5">
    <source>
        <dbReference type="ARBA" id="ARBA00022801"/>
    </source>
</evidence>
<evidence type="ECO:0000259" key="7">
    <source>
        <dbReference type="Pfam" id="PF17917"/>
    </source>
</evidence>
<protein>
    <recommendedName>
        <fullName evidence="7">Reverse transcriptase RNase H-like domain-containing protein</fullName>
    </recommendedName>
</protein>
<name>A0A699GY85_TANCI</name>
<dbReference type="PANTHER" id="PTHR48475:SF2">
    <property type="entry name" value="RIBONUCLEASE H"/>
    <property type="match status" value="1"/>
</dbReference>
<dbReference type="Pfam" id="PF17917">
    <property type="entry name" value="RT_RNaseH"/>
    <property type="match status" value="1"/>
</dbReference>
<dbReference type="InterPro" id="IPR043502">
    <property type="entry name" value="DNA/RNA_pol_sf"/>
</dbReference>
<evidence type="ECO:0000256" key="1">
    <source>
        <dbReference type="ARBA" id="ARBA00022679"/>
    </source>
</evidence>
<organism evidence="8">
    <name type="scientific">Tanacetum cinerariifolium</name>
    <name type="common">Dalmatian daisy</name>
    <name type="synonym">Chrysanthemum cinerariifolium</name>
    <dbReference type="NCBI Taxonomy" id="118510"/>
    <lineage>
        <taxon>Eukaryota</taxon>
        <taxon>Viridiplantae</taxon>
        <taxon>Streptophyta</taxon>
        <taxon>Embryophyta</taxon>
        <taxon>Tracheophyta</taxon>
        <taxon>Spermatophyta</taxon>
        <taxon>Magnoliopsida</taxon>
        <taxon>eudicotyledons</taxon>
        <taxon>Gunneridae</taxon>
        <taxon>Pentapetalae</taxon>
        <taxon>asterids</taxon>
        <taxon>campanulids</taxon>
        <taxon>Asterales</taxon>
        <taxon>Asteraceae</taxon>
        <taxon>Asteroideae</taxon>
        <taxon>Anthemideae</taxon>
        <taxon>Anthemidinae</taxon>
        <taxon>Tanacetum</taxon>
    </lineage>
</organism>
<dbReference type="GO" id="GO:0004519">
    <property type="term" value="F:endonuclease activity"/>
    <property type="evidence" value="ECO:0007669"/>
    <property type="project" value="UniProtKB-KW"/>
</dbReference>
<evidence type="ECO:0000313" key="8">
    <source>
        <dbReference type="EMBL" id="GEW80559.1"/>
    </source>
</evidence>
<keyword evidence="5" id="KW-0378">Hydrolase</keyword>
<dbReference type="SUPFAM" id="SSF56672">
    <property type="entry name" value="DNA/RNA polymerases"/>
    <property type="match status" value="1"/>
</dbReference>
<evidence type="ECO:0000256" key="4">
    <source>
        <dbReference type="ARBA" id="ARBA00022759"/>
    </source>
</evidence>
<keyword evidence="3" id="KW-0540">Nuclease</keyword>
<keyword evidence="2" id="KW-0548">Nucleotidyltransferase</keyword>
<dbReference type="EMBL" id="BKCJ010074808">
    <property type="protein sequence ID" value="GEW80559.1"/>
    <property type="molecule type" value="Genomic_DNA"/>
</dbReference>
<gene>
    <name evidence="8" type="ORF">Tci_252535</name>
</gene>
<proteinExistence type="predicted"/>
<evidence type="ECO:0000256" key="2">
    <source>
        <dbReference type="ARBA" id="ARBA00022695"/>
    </source>
</evidence>
<feature type="domain" description="Reverse transcriptase RNase H-like" evidence="7">
    <location>
        <begin position="2"/>
        <end position="96"/>
    </location>
</feature>
<evidence type="ECO:0000256" key="3">
    <source>
        <dbReference type="ARBA" id="ARBA00022722"/>
    </source>
</evidence>
<sequence length="229" mass="25983">MYLAASTESISAALFKKREEEQIPIYIVSRVLQGAELNYPGMEKLILAMVHAARRLRSYFHAHMITVLMNSPIKQTLTKPKKSGRVTKWAIELGEYDIVFQARGDKTPNDFLIEVPLEDDENKAEEKAYTKLTKMELSYEWKLFTDGAVSSDGDGNYKPGNLHRLSVACKSNKRIMKQGYYWSSMHLDAAKVLQEWEKCKEQSAIRKVVESSAITAGSGWPSVIRELTS</sequence>
<keyword evidence="1" id="KW-0808">Transferase</keyword>
<keyword evidence="6" id="KW-0695">RNA-directed DNA polymerase</keyword>
<dbReference type="InterPro" id="IPR041373">
    <property type="entry name" value="RT_RNaseH"/>
</dbReference>
<dbReference type="GO" id="GO:0016787">
    <property type="term" value="F:hydrolase activity"/>
    <property type="evidence" value="ECO:0007669"/>
    <property type="project" value="UniProtKB-KW"/>
</dbReference>
<reference evidence="8" key="1">
    <citation type="journal article" date="2019" name="Sci. Rep.">
        <title>Draft genome of Tanacetum cinerariifolium, the natural source of mosquito coil.</title>
        <authorList>
            <person name="Yamashiro T."/>
            <person name="Shiraishi A."/>
            <person name="Satake H."/>
            <person name="Nakayama K."/>
        </authorList>
    </citation>
    <scope>NUCLEOTIDE SEQUENCE</scope>
</reference>
<evidence type="ECO:0000256" key="6">
    <source>
        <dbReference type="ARBA" id="ARBA00022918"/>
    </source>
</evidence>
<dbReference type="GO" id="GO:0003964">
    <property type="term" value="F:RNA-directed DNA polymerase activity"/>
    <property type="evidence" value="ECO:0007669"/>
    <property type="project" value="UniProtKB-KW"/>
</dbReference>
<comment type="caution">
    <text evidence="8">The sequence shown here is derived from an EMBL/GenBank/DDBJ whole genome shotgun (WGS) entry which is preliminary data.</text>
</comment>
<accession>A0A699GY85</accession>